<evidence type="ECO:0000256" key="3">
    <source>
        <dbReference type="SAM" id="Phobius"/>
    </source>
</evidence>
<gene>
    <name evidence="4" type="ORF">g.27635</name>
</gene>
<feature type="transmembrane region" description="Helical" evidence="3">
    <location>
        <begin position="54"/>
        <end position="83"/>
    </location>
</feature>
<keyword evidence="3" id="KW-0472">Membrane</keyword>
<keyword evidence="3" id="KW-0812">Transmembrane</keyword>
<dbReference type="EMBL" id="GECU01027098">
    <property type="protein sequence ID" value="JAS80608.1"/>
    <property type="molecule type" value="Transcribed_RNA"/>
</dbReference>
<name>A0A1B6I106_9HEMI</name>
<dbReference type="Gene3D" id="3.40.50.10320">
    <property type="entry name" value="LmbE-like"/>
    <property type="match status" value="1"/>
</dbReference>
<dbReference type="GO" id="GO:0006506">
    <property type="term" value="P:GPI anchor biosynthetic process"/>
    <property type="evidence" value="ECO:0007669"/>
    <property type="project" value="UniProtKB-UniPathway"/>
</dbReference>
<organism evidence="4">
    <name type="scientific">Homalodisca liturata</name>
    <dbReference type="NCBI Taxonomy" id="320908"/>
    <lineage>
        <taxon>Eukaryota</taxon>
        <taxon>Metazoa</taxon>
        <taxon>Ecdysozoa</taxon>
        <taxon>Arthropoda</taxon>
        <taxon>Hexapoda</taxon>
        <taxon>Insecta</taxon>
        <taxon>Pterygota</taxon>
        <taxon>Neoptera</taxon>
        <taxon>Paraneoptera</taxon>
        <taxon>Hemiptera</taxon>
        <taxon>Auchenorrhyncha</taxon>
        <taxon>Membracoidea</taxon>
        <taxon>Cicadellidae</taxon>
        <taxon>Cicadellinae</taxon>
        <taxon>Proconiini</taxon>
        <taxon>Homalodisca</taxon>
    </lineage>
</organism>
<protein>
    <recommendedName>
        <fullName evidence="2">N-acetylglucosaminylphosphatidylinositol deacetylase</fullName>
        <ecNumber evidence="2">3.5.1.89</ecNumber>
    </recommendedName>
</protein>
<dbReference type="PANTHER" id="PTHR12993:SF11">
    <property type="entry name" value="N-ACETYLGLUCOSAMINYL-PHOSPHATIDYLINOSITOL DE-N-ACETYLASE"/>
    <property type="match status" value="1"/>
</dbReference>
<dbReference type="InterPro" id="IPR003737">
    <property type="entry name" value="GlcNAc_PI_deacetylase-related"/>
</dbReference>
<dbReference type="InterPro" id="IPR024078">
    <property type="entry name" value="LmbE-like_dom_sf"/>
</dbReference>
<evidence type="ECO:0000313" key="4">
    <source>
        <dbReference type="EMBL" id="JAS80608.1"/>
    </source>
</evidence>
<dbReference type="GO" id="GO:0005783">
    <property type="term" value="C:endoplasmic reticulum"/>
    <property type="evidence" value="ECO:0007669"/>
    <property type="project" value="TreeGrafter"/>
</dbReference>
<dbReference type="AlphaFoldDB" id="A0A1B6I106"/>
<dbReference type="EC" id="3.5.1.89" evidence="2"/>
<evidence type="ECO:0000256" key="1">
    <source>
        <dbReference type="ARBA" id="ARBA00006066"/>
    </source>
</evidence>
<proteinExistence type="inferred from homology"/>
<evidence type="ECO:0000256" key="2">
    <source>
        <dbReference type="ARBA" id="ARBA00012176"/>
    </source>
</evidence>
<sequence>MVDISDLLSLLDPYVLVQKLEQWLDDNIPPFLEGFRLWVESSLPDYLVVYVDDVFAFFTWIIYLTSFVGLVYVLSGTIFYILFHRSAESLEARGERYPPFTNERILIVIAHPDDECMFFGPTIVEFQRMYHVYVLCLTDGNYYGLGSRRKAELWESCRTLGLPDENITLMKITNMPDNPNVKWDPNRTYEIIMNHVEQNSITQVYTFDFNGVSRHANHRSLYFAFANMSIRNVIPRYLQVYLLESVNIFRKYTMFFDSFVSYVMSKHILMVTLDEFRTIQVAMRKHRSQMAWYRWLYVDMSRYMYMNTYKALDRDDAILMYDLYGEFA</sequence>
<comment type="similarity">
    <text evidence="1">Belongs to the PIGL family.</text>
</comment>
<dbReference type="GO" id="GO:0016020">
    <property type="term" value="C:membrane"/>
    <property type="evidence" value="ECO:0007669"/>
    <property type="project" value="GOC"/>
</dbReference>
<dbReference type="PANTHER" id="PTHR12993">
    <property type="entry name" value="N-ACETYLGLUCOSAMINYL-PHOSPHATIDYLINOSITOL DE-N-ACETYLASE-RELATED"/>
    <property type="match status" value="1"/>
</dbReference>
<dbReference type="GO" id="GO:0000225">
    <property type="term" value="F:N-acetylglucosaminylphosphatidylinositol deacetylase activity"/>
    <property type="evidence" value="ECO:0007669"/>
    <property type="project" value="UniProtKB-EC"/>
</dbReference>
<dbReference type="UniPathway" id="UPA00196"/>
<dbReference type="Pfam" id="PF02585">
    <property type="entry name" value="PIG-L"/>
    <property type="match status" value="1"/>
</dbReference>
<reference evidence="4" key="1">
    <citation type="submission" date="2015-11" db="EMBL/GenBank/DDBJ databases">
        <title>De novo transcriptome assembly of four potential Pierce s Disease insect vectors from Arizona vineyards.</title>
        <authorList>
            <person name="Tassone E.E."/>
        </authorList>
    </citation>
    <scope>NUCLEOTIDE SEQUENCE</scope>
</reference>
<keyword evidence="3" id="KW-1133">Transmembrane helix</keyword>
<accession>A0A1B6I106</accession>
<dbReference type="SUPFAM" id="SSF102588">
    <property type="entry name" value="LmbE-like"/>
    <property type="match status" value="1"/>
</dbReference>